<dbReference type="CDD" id="cd08414">
    <property type="entry name" value="PBP2_LTTR_aromatics_like"/>
    <property type="match status" value="1"/>
</dbReference>
<dbReference type="InterPro" id="IPR036390">
    <property type="entry name" value="WH_DNA-bd_sf"/>
</dbReference>
<evidence type="ECO:0000256" key="5">
    <source>
        <dbReference type="SAM" id="MobiDB-lite"/>
    </source>
</evidence>
<keyword evidence="4" id="KW-0804">Transcription</keyword>
<sequence length="327" mass="35084">MRVEIREARAFLVLADELHFGRTAARLHMAQSVLSRLIQRLEEQLVVQLFERSTRSVTLTPAGEALVQPARELVTMSERVSEIVRRASAGETGRVRLGFAGASVGHLVAELMTGSRRERPGLTVELESSQLSRPGLERLQDGSLDLVVGRWDFLPREIESRVIAQEELLVALPSAHRLARHPQISPQQLVDEAWVVLPGGSGATLSHRLHLLGRHGRFVPRIVHTAPDSATELLLVEAGEGIALTLSGVRDSLPSRGIAFRPLTTDLGAVAVRLAFRAGTADPAVRAVIEVAALVFGGGERHNAASAAQPASHSSTRSRSASSSGGA</sequence>
<evidence type="ECO:0000256" key="4">
    <source>
        <dbReference type="ARBA" id="ARBA00023163"/>
    </source>
</evidence>
<gene>
    <name evidence="7" type="ORF">SAMN04487783_0422</name>
</gene>
<organism evidence="7 8">
    <name type="scientific">Agrococcus baldri</name>
    <dbReference type="NCBI Taxonomy" id="153730"/>
    <lineage>
        <taxon>Bacteria</taxon>
        <taxon>Bacillati</taxon>
        <taxon>Actinomycetota</taxon>
        <taxon>Actinomycetes</taxon>
        <taxon>Micrococcales</taxon>
        <taxon>Microbacteriaceae</taxon>
        <taxon>Agrococcus</taxon>
    </lineage>
</organism>
<evidence type="ECO:0000256" key="3">
    <source>
        <dbReference type="ARBA" id="ARBA00023125"/>
    </source>
</evidence>
<keyword evidence="3 7" id="KW-0238">DNA-binding</keyword>
<evidence type="ECO:0000313" key="7">
    <source>
        <dbReference type="EMBL" id="SFS00139.1"/>
    </source>
</evidence>
<dbReference type="Pfam" id="PF00126">
    <property type="entry name" value="HTH_1"/>
    <property type="match status" value="1"/>
</dbReference>
<dbReference type="AlphaFoldDB" id="A0AA94KYQ0"/>
<dbReference type="FunFam" id="1.10.10.10:FF:000001">
    <property type="entry name" value="LysR family transcriptional regulator"/>
    <property type="match status" value="1"/>
</dbReference>
<comment type="caution">
    <text evidence="7">The sequence shown here is derived from an EMBL/GenBank/DDBJ whole genome shotgun (WGS) entry which is preliminary data.</text>
</comment>
<dbReference type="GO" id="GO:0003700">
    <property type="term" value="F:DNA-binding transcription factor activity"/>
    <property type="evidence" value="ECO:0007669"/>
    <property type="project" value="InterPro"/>
</dbReference>
<dbReference type="PRINTS" id="PR00039">
    <property type="entry name" value="HTHLYSR"/>
</dbReference>
<dbReference type="PANTHER" id="PTHR30346">
    <property type="entry name" value="TRANSCRIPTIONAL DUAL REGULATOR HCAR-RELATED"/>
    <property type="match status" value="1"/>
</dbReference>
<dbReference type="PROSITE" id="PS50931">
    <property type="entry name" value="HTH_LYSR"/>
    <property type="match status" value="1"/>
</dbReference>
<accession>A0AA94KYQ0</accession>
<dbReference type="GO" id="GO:0003677">
    <property type="term" value="F:DNA binding"/>
    <property type="evidence" value="ECO:0007669"/>
    <property type="project" value="UniProtKB-KW"/>
</dbReference>
<feature type="region of interest" description="Disordered" evidence="5">
    <location>
        <begin position="304"/>
        <end position="327"/>
    </location>
</feature>
<keyword evidence="8" id="KW-1185">Reference proteome</keyword>
<dbReference type="InterPro" id="IPR000847">
    <property type="entry name" value="LysR_HTH_N"/>
</dbReference>
<dbReference type="SUPFAM" id="SSF46785">
    <property type="entry name" value="Winged helix' DNA-binding domain"/>
    <property type="match status" value="1"/>
</dbReference>
<keyword evidence="2" id="KW-0805">Transcription regulation</keyword>
<dbReference type="EMBL" id="FOZN01000001">
    <property type="protein sequence ID" value="SFS00139.1"/>
    <property type="molecule type" value="Genomic_DNA"/>
</dbReference>
<dbReference type="InterPro" id="IPR036388">
    <property type="entry name" value="WH-like_DNA-bd_sf"/>
</dbReference>
<comment type="similarity">
    <text evidence="1">Belongs to the LysR transcriptional regulatory family.</text>
</comment>
<evidence type="ECO:0000256" key="1">
    <source>
        <dbReference type="ARBA" id="ARBA00009437"/>
    </source>
</evidence>
<protein>
    <submittedName>
        <fullName evidence="7">DNA-binding transcriptional regulator, LysR family</fullName>
    </submittedName>
</protein>
<evidence type="ECO:0000259" key="6">
    <source>
        <dbReference type="PROSITE" id="PS50931"/>
    </source>
</evidence>
<dbReference type="PANTHER" id="PTHR30346:SF28">
    <property type="entry name" value="HTH-TYPE TRANSCRIPTIONAL REGULATOR CYNR"/>
    <property type="match status" value="1"/>
</dbReference>
<dbReference type="Gene3D" id="3.40.190.10">
    <property type="entry name" value="Periplasmic binding protein-like II"/>
    <property type="match status" value="2"/>
</dbReference>
<name>A0AA94KYQ0_9MICO</name>
<reference evidence="7 8" key="1">
    <citation type="submission" date="2016-10" db="EMBL/GenBank/DDBJ databases">
        <authorList>
            <person name="Varghese N."/>
            <person name="Submissions S."/>
        </authorList>
    </citation>
    <scope>NUCLEOTIDE SEQUENCE [LARGE SCALE GENOMIC DNA]</scope>
    <source>
        <strain evidence="7 8">IAM 15147</strain>
    </source>
</reference>
<dbReference type="SUPFAM" id="SSF53850">
    <property type="entry name" value="Periplasmic binding protein-like II"/>
    <property type="match status" value="1"/>
</dbReference>
<dbReference type="Proteomes" id="UP000198506">
    <property type="component" value="Unassembled WGS sequence"/>
</dbReference>
<evidence type="ECO:0000256" key="2">
    <source>
        <dbReference type="ARBA" id="ARBA00023015"/>
    </source>
</evidence>
<proteinExistence type="inferred from homology"/>
<dbReference type="GO" id="GO:0032993">
    <property type="term" value="C:protein-DNA complex"/>
    <property type="evidence" value="ECO:0007669"/>
    <property type="project" value="TreeGrafter"/>
</dbReference>
<dbReference type="InterPro" id="IPR005119">
    <property type="entry name" value="LysR_subst-bd"/>
</dbReference>
<dbReference type="Gene3D" id="1.10.10.10">
    <property type="entry name" value="Winged helix-like DNA-binding domain superfamily/Winged helix DNA-binding domain"/>
    <property type="match status" value="1"/>
</dbReference>
<evidence type="ECO:0000313" key="8">
    <source>
        <dbReference type="Proteomes" id="UP000198506"/>
    </source>
</evidence>
<dbReference type="Pfam" id="PF03466">
    <property type="entry name" value="LysR_substrate"/>
    <property type="match status" value="1"/>
</dbReference>
<feature type="domain" description="HTH lysR-type" evidence="6">
    <location>
        <begin position="3"/>
        <end position="60"/>
    </location>
</feature>